<dbReference type="InterPro" id="IPR050196">
    <property type="entry name" value="Cytochrome_P450_Monoox"/>
</dbReference>
<evidence type="ECO:0000256" key="5">
    <source>
        <dbReference type="ARBA" id="ARBA00010617"/>
    </source>
</evidence>
<dbReference type="EMBL" id="GDHF01002191">
    <property type="protein sequence ID" value="JAI50123.1"/>
    <property type="molecule type" value="Transcribed_RNA"/>
</dbReference>
<protein>
    <submittedName>
        <fullName evidence="14">Putative cytochrome P450 313a4</fullName>
    </submittedName>
</protein>
<keyword evidence="8 12" id="KW-0560">Oxidoreductase</keyword>
<dbReference type="EMBL" id="GDHF01022602">
    <property type="protein sequence ID" value="JAI29712.1"/>
    <property type="molecule type" value="Transcribed_RNA"/>
</dbReference>
<name>A0A0K8WG29_BACLA</name>
<dbReference type="AlphaFoldDB" id="A0A0K8WG29"/>
<organism evidence="14">
    <name type="scientific">Bactrocera latifrons</name>
    <name type="common">Malaysian fruit fly</name>
    <name type="synonym">Chaetodacus latifrons</name>
    <dbReference type="NCBI Taxonomy" id="174628"/>
    <lineage>
        <taxon>Eukaryota</taxon>
        <taxon>Metazoa</taxon>
        <taxon>Ecdysozoa</taxon>
        <taxon>Arthropoda</taxon>
        <taxon>Hexapoda</taxon>
        <taxon>Insecta</taxon>
        <taxon>Pterygota</taxon>
        <taxon>Neoptera</taxon>
        <taxon>Endopterygota</taxon>
        <taxon>Diptera</taxon>
        <taxon>Brachycera</taxon>
        <taxon>Muscomorpha</taxon>
        <taxon>Tephritoidea</taxon>
        <taxon>Tephritidae</taxon>
        <taxon>Bactrocera</taxon>
        <taxon>Bactrocera</taxon>
    </lineage>
</organism>
<dbReference type="GO" id="GO:0016705">
    <property type="term" value="F:oxidoreductase activity, acting on paired donors, with incorporation or reduction of molecular oxygen"/>
    <property type="evidence" value="ECO:0007669"/>
    <property type="project" value="InterPro"/>
</dbReference>
<dbReference type="SUPFAM" id="SSF48264">
    <property type="entry name" value="Cytochrome P450"/>
    <property type="match status" value="1"/>
</dbReference>
<keyword evidence="10 12" id="KW-0503">Monooxygenase</keyword>
<dbReference type="InterPro" id="IPR001128">
    <property type="entry name" value="Cyt_P450"/>
</dbReference>
<evidence type="ECO:0000256" key="4">
    <source>
        <dbReference type="ARBA" id="ARBA00004406"/>
    </source>
</evidence>
<comment type="similarity">
    <text evidence="5 12">Belongs to the cytochrome P450 family.</text>
</comment>
<sequence>MLAMHPEIQERVFQEVHSVFPDGITTVEYDDLKKLPYLDMVISEALRLVPPITIIGREVDHDTELCSGVILPKGAQVYIPIYILHRSKEIWGADARCFNPDNFLPENIEKRHPYSYMLFSKGPRNCIGFRYAEITLRIMLIHLVRNLKFSSTTKFEDIVLIPKVTMTYKNEPQISIEVRAD</sequence>
<keyword evidence="9 11" id="KW-0408">Iron</keyword>
<evidence type="ECO:0000256" key="7">
    <source>
        <dbReference type="ARBA" id="ARBA00022723"/>
    </source>
</evidence>
<comment type="cofactor">
    <cofactor evidence="1 11">
        <name>heme</name>
        <dbReference type="ChEBI" id="CHEBI:30413"/>
    </cofactor>
</comment>
<gene>
    <name evidence="14" type="primary">Cyp313a4_21</name>
    <name evidence="13" type="synonym">Cyp313a4_4</name>
    <name evidence="13" type="ORF">c3_g2_i10</name>
    <name evidence="14" type="ORF">c3_g2_i2</name>
</gene>
<dbReference type="PANTHER" id="PTHR24291">
    <property type="entry name" value="CYTOCHROME P450 FAMILY 4"/>
    <property type="match status" value="1"/>
</dbReference>
<dbReference type="PROSITE" id="PS00086">
    <property type="entry name" value="CYTOCHROME_P450"/>
    <property type="match status" value="1"/>
</dbReference>
<dbReference type="InterPro" id="IPR017972">
    <property type="entry name" value="Cyt_P450_CS"/>
</dbReference>
<keyword evidence="6 11" id="KW-0349">Heme</keyword>
<reference evidence="14" key="1">
    <citation type="submission" date="2015-06" db="EMBL/GenBank/DDBJ databases">
        <authorList>
            <person name="Hoefler B.C."/>
            <person name="Straight P.D."/>
        </authorList>
    </citation>
    <scope>NUCLEOTIDE SEQUENCE</scope>
</reference>
<evidence type="ECO:0000256" key="12">
    <source>
        <dbReference type="RuleBase" id="RU000461"/>
    </source>
</evidence>
<feature type="binding site" description="axial binding residue" evidence="11">
    <location>
        <position position="126"/>
    </location>
    <ligand>
        <name>heme</name>
        <dbReference type="ChEBI" id="CHEBI:30413"/>
    </ligand>
    <ligandPart>
        <name>Fe</name>
        <dbReference type="ChEBI" id="CHEBI:18248"/>
    </ligandPart>
</feature>
<dbReference type="GO" id="GO:0005789">
    <property type="term" value="C:endoplasmic reticulum membrane"/>
    <property type="evidence" value="ECO:0007669"/>
    <property type="project" value="UniProtKB-SubCell"/>
</dbReference>
<comment type="subcellular location">
    <subcellularLocation>
        <location evidence="4">Endoplasmic reticulum membrane</location>
        <topology evidence="4">Peripheral membrane protein</topology>
    </subcellularLocation>
    <subcellularLocation>
        <location evidence="3">Microsome membrane</location>
        <topology evidence="3">Peripheral membrane protein</topology>
    </subcellularLocation>
</comment>
<dbReference type="InterPro" id="IPR036396">
    <property type="entry name" value="Cyt_P450_sf"/>
</dbReference>
<dbReference type="PRINTS" id="PR00465">
    <property type="entry name" value="EP450IV"/>
</dbReference>
<dbReference type="GO" id="GO:0005506">
    <property type="term" value="F:iron ion binding"/>
    <property type="evidence" value="ECO:0007669"/>
    <property type="project" value="InterPro"/>
</dbReference>
<dbReference type="GO" id="GO:0004497">
    <property type="term" value="F:monooxygenase activity"/>
    <property type="evidence" value="ECO:0007669"/>
    <property type="project" value="UniProtKB-KW"/>
</dbReference>
<evidence type="ECO:0000256" key="9">
    <source>
        <dbReference type="ARBA" id="ARBA00023004"/>
    </source>
</evidence>
<dbReference type="PANTHER" id="PTHR24291:SF50">
    <property type="entry name" value="BIFUNCTIONAL ALBAFLAVENONE MONOOXYGENASE_TERPENE SYNTHASE"/>
    <property type="match status" value="1"/>
</dbReference>
<keyword evidence="7 11" id="KW-0479">Metal-binding</keyword>
<evidence type="ECO:0000256" key="1">
    <source>
        <dbReference type="ARBA" id="ARBA00001971"/>
    </source>
</evidence>
<dbReference type="Pfam" id="PF00067">
    <property type="entry name" value="p450"/>
    <property type="match status" value="1"/>
</dbReference>
<dbReference type="InterPro" id="IPR002403">
    <property type="entry name" value="Cyt_P450_E_grp-IV"/>
</dbReference>
<evidence type="ECO:0000313" key="13">
    <source>
        <dbReference type="EMBL" id="JAI29712.1"/>
    </source>
</evidence>
<dbReference type="GO" id="GO:0020037">
    <property type="term" value="F:heme binding"/>
    <property type="evidence" value="ECO:0007669"/>
    <property type="project" value="InterPro"/>
</dbReference>
<dbReference type="PRINTS" id="PR00385">
    <property type="entry name" value="P450"/>
</dbReference>
<comment type="function">
    <text evidence="2">May be involved in the metabolism of insect hormones and in the breakdown of synthetic insecticides.</text>
</comment>
<dbReference type="OrthoDB" id="1470350at2759"/>
<evidence type="ECO:0000256" key="2">
    <source>
        <dbReference type="ARBA" id="ARBA00003690"/>
    </source>
</evidence>
<proteinExistence type="inferred from homology"/>
<evidence type="ECO:0000256" key="8">
    <source>
        <dbReference type="ARBA" id="ARBA00023002"/>
    </source>
</evidence>
<evidence type="ECO:0000256" key="10">
    <source>
        <dbReference type="ARBA" id="ARBA00023033"/>
    </source>
</evidence>
<dbReference type="Gene3D" id="1.10.630.10">
    <property type="entry name" value="Cytochrome P450"/>
    <property type="match status" value="1"/>
</dbReference>
<evidence type="ECO:0000256" key="3">
    <source>
        <dbReference type="ARBA" id="ARBA00004174"/>
    </source>
</evidence>
<evidence type="ECO:0000256" key="6">
    <source>
        <dbReference type="ARBA" id="ARBA00022617"/>
    </source>
</evidence>
<accession>A0A0K8WG29</accession>
<evidence type="ECO:0000313" key="14">
    <source>
        <dbReference type="EMBL" id="JAI50123.1"/>
    </source>
</evidence>
<evidence type="ECO:0000256" key="11">
    <source>
        <dbReference type="PIRSR" id="PIRSR602403-1"/>
    </source>
</evidence>